<accession>A0A1D7W288</accession>
<dbReference type="PATRIC" id="fig|1703.10.peg.1460"/>
<protein>
    <submittedName>
        <fullName evidence="1">Uncharacterized protein</fullName>
    </submittedName>
</protein>
<evidence type="ECO:0000313" key="1">
    <source>
        <dbReference type="EMBL" id="AOP53133.1"/>
    </source>
</evidence>
<evidence type="ECO:0000313" key="2">
    <source>
        <dbReference type="Proteomes" id="UP000094793"/>
    </source>
</evidence>
<dbReference type="AlphaFoldDB" id="A0A1D7W288"/>
<sequence length="67" mass="7269">MNEVDELLIVCANTHVLQGELSVVADFSDARPSGLCRQINSPENHVSSVAIHESDYPPLTMCSMAEP</sequence>
<dbReference type="Proteomes" id="UP000094793">
    <property type="component" value="Chromosome"/>
</dbReference>
<reference evidence="2" key="1">
    <citation type="submission" date="2016-09" db="EMBL/GenBank/DDBJ databases">
        <title>Complete Genome Sequence of Brevibacterium linens SMQ-1335.</title>
        <authorList>
            <person name="de Melo A.G."/>
            <person name="Labrie S.J."/>
            <person name="Dumaresq J."/>
            <person name="Roberts R.J."/>
            <person name="Tremblay D.M."/>
            <person name="Moineau S."/>
        </authorList>
    </citation>
    <scope>NUCLEOTIDE SEQUENCE [LARGE SCALE GENOMIC DNA]</scope>
    <source>
        <strain evidence="2">SMQ-1335</strain>
    </source>
</reference>
<organism evidence="1 2">
    <name type="scientific">Brevibacterium aurantiacum</name>
    <dbReference type="NCBI Taxonomy" id="273384"/>
    <lineage>
        <taxon>Bacteria</taxon>
        <taxon>Bacillati</taxon>
        <taxon>Actinomycetota</taxon>
        <taxon>Actinomycetes</taxon>
        <taxon>Micrococcales</taxon>
        <taxon>Brevibacteriaceae</taxon>
        <taxon>Brevibacterium</taxon>
    </lineage>
</organism>
<name>A0A1D7W288_BREAU</name>
<proteinExistence type="predicted"/>
<gene>
    <name evidence="1" type="ORF">BLSMQ_1423</name>
</gene>
<dbReference type="EMBL" id="CP017150">
    <property type="protein sequence ID" value="AOP53133.1"/>
    <property type="molecule type" value="Genomic_DNA"/>
</dbReference>
<dbReference type="KEGG" id="blin:BLSMQ_1423"/>